<evidence type="ECO:0000313" key="1">
    <source>
        <dbReference type="EnsemblMetazoa" id="AATE019612-PA.1"/>
    </source>
</evidence>
<accession>A0A182JK77</accession>
<reference evidence="1" key="1">
    <citation type="submission" date="2022-08" db="UniProtKB">
        <authorList>
            <consortium name="EnsemblMetazoa"/>
        </authorList>
    </citation>
    <scope>IDENTIFICATION</scope>
    <source>
        <strain evidence="1">EBRO</strain>
    </source>
</reference>
<dbReference type="VEuPathDB" id="VectorBase:AATE019612"/>
<organism evidence="1">
    <name type="scientific">Anopheles atroparvus</name>
    <name type="common">European mosquito</name>
    <dbReference type="NCBI Taxonomy" id="41427"/>
    <lineage>
        <taxon>Eukaryota</taxon>
        <taxon>Metazoa</taxon>
        <taxon>Ecdysozoa</taxon>
        <taxon>Arthropoda</taxon>
        <taxon>Hexapoda</taxon>
        <taxon>Insecta</taxon>
        <taxon>Pterygota</taxon>
        <taxon>Neoptera</taxon>
        <taxon>Endopterygota</taxon>
        <taxon>Diptera</taxon>
        <taxon>Nematocera</taxon>
        <taxon>Culicoidea</taxon>
        <taxon>Culicidae</taxon>
        <taxon>Anophelinae</taxon>
        <taxon>Anopheles</taxon>
    </lineage>
</organism>
<name>A0A182JK77_ANOAO</name>
<dbReference type="EnsemblMetazoa" id="AATE019612-RA">
    <property type="protein sequence ID" value="AATE019612-PA.1"/>
    <property type="gene ID" value="AATE019612"/>
</dbReference>
<dbReference type="AlphaFoldDB" id="A0A182JK77"/>
<dbReference type="EMBL" id="AXCP01008026">
    <property type="status" value="NOT_ANNOTATED_CDS"/>
    <property type="molecule type" value="Genomic_DNA"/>
</dbReference>
<proteinExistence type="predicted"/>
<protein>
    <submittedName>
        <fullName evidence="1">Uncharacterized protein</fullName>
    </submittedName>
</protein>
<sequence>LANHMHQIVIRLVLFGAFRFIHVRIIRSLERPNAGQKLTHRVDDRVQGTAVRLQTHHIPLWSSSCTGSGNSGDGRCTCLLGCFRGLILPDHLVHVPFQPRQQLRIAPNQLRAADVQRHQLLQRHQCLVVRVRPEVVVPRDPAVGLNRQFVHQRTQHTGKHEQCVLKCLVGRLEAIEMEQRHRIRVGHIRQLGQIVRRFPFVVQRDKPVVLLRPDRVVVDDKDHGQRIVDRVERKDQFGHFEGRSRAGARFQMLRVLEQRDEEGPILLPPIVQPAVALR</sequence>